<dbReference type="Proteomes" id="UP000195514">
    <property type="component" value="Chromosome I"/>
</dbReference>
<sequence>MSKGSLLLIGNHLPTDKLNKNVWHYLAEKLQSRGWKVITTSAKVFQPLRLMDMVSAILLKQGHYSLAQIDVFSGKAFIFAQVCSFLLAHLDKPIVMTLHGGGLPDFARKHPKRLKRTLARATAVVSPSPYHQVELKQYRADIRLIPNPIDLSTLKYKHRAKPTANLVWVRSFHEIYNPSMAPRVLQQLAPDFQDIQLWMIGPDKGDGSLQRMLTLAEKLNVRHRIHIVGGLPHTEIPDWLSKGDIFINTTNFDTAPRCVLEAMAIGLCIVSTEVGGIPYLVEHEQEGLLVPPDDAPAMAAAIKRLLIEPNLGSKLSKNARIKAENYDWSQILTKWEALFDTMVIH</sequence>
<accession>A0A1Y6K833</accession>
<evidence type="ECO:0000313" key="4">
    <source>
        <dbReference type="Proteomes" id="UP000195514"/>
    </source>
</evidence>
<dbReference type="PANTHER" id="PTHR12526">
    <property type="entry name" value="GLYCOSYLTRANSFERASE"/>
    <property type="match status" value="1"/>
</dbReference>
<keyword evidence="3" id="KW-0808">Transferase</keyword>
<dbReference type="Pfam" id="PF13439">
    <property type="entry name" value="Glyco_transf_4"/>
    <property type="match status" value="1"/>
</dbReference>
<evidence type="ECO:0000313" key="3">
    <source>
        <dbReference type="EMBL" id="SMX54180.1"/>
    </source>
</evidence>
<reference evidence="4" key="1">
    <citation type="submission" date="2017-05" db="EMBL/GenBank/DDBJ databases">
        <authorList>
            <person name="Kirkegaard R."/>
            <person name="Mcilroy J S."/>
        </authorList>
    </citation>
    <scope>NUCLEOTIDE SEQUENCE [LARGE SCALE GENOMIC DNA]</scope>
</reference>
<dbReference type="KEGG" id="abat:CFX1CAM_1115"/>
<keyword evidence="4" id="KW-1185">Reference proteome</keyword>
<dbReference type="InterPro" id="IPR001296">
    <property type="entry name" value="Glyco_trans_1"/>
</dbReference>
<evidence type="ECO:0000259" key="2">
    <source>
        <dbReference type="Pfam" id="PF13439"/>
    </source>
</evidence>
<dbReference type="GO" id="GO:0016757">
    <property type="term" value="F:glycosyltransferase activity"/>
    <property type="evidence" value="ECO:0007669"/>
    <property type="project" value="UniProtKB-KW"/>
</dbReference>
<dbReference type="SUPFAM" id="SSF53756">
    <property type="entry name" value="UDP-Glycosyltransferase/glycogen phosphorylase"/>
    <property type="match status" value="1"/>
</dbReference>
<proteinExistence type="predicted"/>
<name>A0A1Y6K833_9CHLR</name>
<organism evidence="3 4">
    <name type="scientific">Candidatus Brevifilum fermentans</name>
    <dbReference type="NCBI Taxonomy" id="1986204"/>
    <lineage>
        <taxon>Bacteria</taxon>
        <taxon>Bacillati</taxon>
        <taxon>Chloroflexota</taxon>
        <taxon>Anaerolineae</taxon>
        <taxon>Anaerolineales</taxon>
        <taxon>Anaerolineaceae</taxon>
        <taxon>Candidatus Brevifilum</taxon>
    </lineage>
</organism>
<dbReference type="AlphaFoldDB" id="A0A1Y6K833"/>
<dbReference type="OrthoDB" id="9807209at2"/>
<keyword evidence="3" id="KW-0328">Glycosyltransferase</keyword>
<feature type="domain" description="Glycosyl transferase family 1" evidence="1">
    <location>
        <begin position="170"/>
        <end position="320"/>
    </location>
</feature>
<dbReference type="Gene3D" id="3.40.50.2000">
    <property type="entry name" value="Glycogen Phosphorylase B"/>
    <property type="match status" value="2"/>
</dbReference>
<dbReference type="RefSeq" id="WP_087862051.1">
    <property type="nucleotide sequence ID" value="NZ_LT859958.1"/>
</dbReference>
<protein>
    <submittedName>
        <fullName evidence="3">Glycosyl transferase group 1</fullName>
        <ecNumber evidence="3">2.4.-.-</ecNumber>
    </submittedName>
</protein>
<dbReference type="EC" id="2.4.-.-" evidence="3"/>
<feature type="domain" description="Glycosyltransferase subfamily 4-like N-terminal" evidence="2">
    <location>
        <begin position="68"/>
        <end position="152"/>
    </location>
</feature>
<dbReference type="EMBL" id="LT859958">
    <property type="protein sequence ID" value="SMX54180.1"/>
    <property type="molecule type" value="Genomic_DNA"/>
</dbReference>
<dbReference type="InterPro" id="IPR028098">
    <property type="entry name" value="Glyco_trans_4-like_N"/>
</dbReference>
<dbReference type="CDD" id="cd03801">
    <property type="entry name" value="GT4_PimA-like"/>
    <property type="match status" value="1"/>
</dbReference>
<evidence type="ECO:0000259" key="1">
    <source>
        <dbReference type="Pfam" id="PF00534"/>
    </source>
</evidence>
<dbReference type="Pfam" id="PF00534">
    <property type="entry name" value="Glycos_transf_1"/>
    <property type="match status" value="1"/>
</dbReference>
<gene>
    <name evidence="3" type="ORF">CFX1CAM_1115</name>
</gene>